<dbReference type="PANTHER" id="PTHR43818">
    <property type="entry name" value="BCDNA.GH03377"/>
    <property type="match status" value="1"/>
</dbReference>
<dbReference type="SUPFAM" id="SSF55347">
    <property type="entry name" value="Glyceraldehyde-3-phosphate dehydrogenase-like, C-terminal domain"/>
    <property type="match status" value="1"/>
</dbReference>
<reference evidence="3 4" key="1">
    <citation type="submission" date="2016-11" db="EMBL/GenBank/DDBJ databases">
        <authorList>
            <person name="Jaros S."/>
            <person name="Januszkiewicz K."/>
            <person name="Wedrychowicz H."/>
        </authorList>
    </citation>
    <scope>NUCLEOTIDE SEQUENCE [LARGE SCALE GENOMIC DNA]</scope>
    <source>
        <strain evidence="3 4">DSM 18772</strain>
    </source>
</reference>
<accession>A0A1M6E201</accession>
<evidence type="ECO:0000259" key="1">
    <source>
        <dbReference type="Pfam" id="PF01408"/>
    </source>
</evidence>
<dbReference type="Proteomes" id="UP000184510">
    <property type="component" value="Unassembled WGS sequence"/>
</dbReference>
<dbReference type="InParanoid" id="A0A1M6E201"/>
<sequence length="429" mass="47857">MTEINRRQALGKLATLATVSIVPSRVLGLSGQTPPSEELTRAIIGCGGICTNHLGRPGRLLALCDVDSSRLAGRMKEVQGKGNKEVKGYHDFREILERKDIDIIHVATPPHWHAYMAMASSNAGKAVWGEKPMSRTIGEGMAMRDLINKNQTAFRLNTWFRFKSKFYGSNVLARDVRKVVASGMLGDGPLKVTLSGVTGFNWKFNWVGKTELPIMEVPEVLDYDSWLGPAPYRPYSRHRTHGTFRGYWDYDGGGLGDMGQHYLDPVQYILGKDDELPVSVEIDADPQDTDAVGSWRRITYKYADGTTIVLDGANKDKNAAFIEGSKGKIFRGFKSDIPDFEKKVAQLPDPPAQVTDFHQAIREKKLFALNQNNGFNSCTLVNLGKIAHRTNTNITFDPKKMEITNSKLANSLIHQPDRPKWDHRSLIKG</sequence>
<dbReference type="Pfam" id="PF01408">
    <property type="entry name" value="GFO_IDH_MocA"/>
    <property type="match status" value="1"/>
</dbReference>
<dbReference type="PANTHER" id="PTHR43818:SF5">
    <property type="entry name" value="OXIDOREDUCTASE FAMILY PROTEIN"/>
    <property type="match status" value="1"/>
</dbReference>
<dbReference type="EMBL" id="FQYR01000002">
    <property type="protein sequence ID" value="SHI79517.1"/>
    <property type="molecule type" value="Genomic_DNA"/>
</dbReference>
<dbReference type="OrthoDB" id="9767999at2"/>
<feature type="domain" description="Gfo/Idh/MocA-like oxidoreductase bacterial type C-terminal" evidence="2">
    <location>
        <begin position="170"/>
        <end position="422"/>
    </location>
</feature>
<evidence type="ECO:0000313" key="4">
    <source>
        <dbReference type="Proteomes" id="UP000184510"/>
    </source>
</evidence>
<dbReference type="RefSeq" id="WP_143158279.1">
    <property type="nucleotide sequence ID" value="NZ_FQYR01000002.1"/>
</dbReference>
<dbReference type="SUPFAM" id="SSF51735">
    <property type="entry name" value="NAD(P)-binding Rossmann-fold domains"/>
    <property type="match status" value="1"/>
</dbReference>
<dbReference type="InterPro" id="IPR000683">
    <property type="entry name" value="Gfo/Idh/MocA-like_OxRdtase_N"/>
</dbReference>
<evidence type="ECO:0000313" key="3">
    <source>
        <dbReference type="EMBL" id="SHI79517.1"/>
    </source>
</evidence>
<gene>
    <name evidence="3" type="ORF">SAMN02745181_0908</name>
</gene>
<name>A0A1M6E201_9BACT</name>
<organism evidence="3 4">
    <name type="scientific">Rubritalea squalenifaciens DSM 18772</name>
    <dbReference type="NCBI Taxonomy" id="1123071"/>
    <lineage>
        <taxon>Bacteria</taxon>
        <taxon>Pseudomonadati</taxon>
        <taxon>Verrucomicrobiota</taxon>
        <taxon>Verrucomicrobiia</taxon>
        <taxon>Verrucomicrobiales</taxon>
        <taxon>Rubritaleaceae</taxon>
        <taxon>Rubritalea</taxon>
    </lineage>
</organism>
<evidence type="ECO:0000259" key="2">
    <source>
        <dbReference type="Pfam" id="PF19051"/>
    </source>
</evidence>
<dbReference type="InterPro" id="IPR050463">
    <property type="entry name" value="Gfo/Idh/MocA_oxidrdct_glycsds"/>
</dbReference>
<dbReference type="InterPro" id="IPR043906">
    <property type="entry name" value="Gfo/Idh/MocA_OxRdtase_bact_C"/>
</dbReference>
<dbReference type="Gene3D" id="3.30.360.10">
    <property type="entry name" value="Dihydrodipicolinate Reductase, domain 2"/>
    <property type="match status" value="1"/>
</dbReference>
<dbReference type="InterPro" id="IPR036291">
    <property type="entry name" value="NAD(P)-bd_dom_sf"/>
</dbReference>
<dbReference type="Gene3D" id="3.40.50.720">
    <property type="entry name" value="NAD(P)-binding Rossmann-like Domain"/>
    <property type="match status" value="1"/>
</dbReference>
<keyword evidence="4" id="KW-1185">Reference proteome</keyword>
<dbReference type="STRING" id="1123071.SAMN02745181_0908"/>
<dbReference type="GO" id="GO:0000166">
    <property type="term" value="F:nucleotide binding"/>
    <property type="evidence" value="ECO:0007669"/>
    <property type="project" value="InterPro"/>
</dbReference>
<dbReference type="AlphaFoldDB" id="A0A1M6E201"/>
<proteinExistence type="predicted"/>
<feature type="domain" description="Gfo/Idh/MocA-like oxidoreductase N-terminal" evidence="1">
    <location>
        <begin position="42"/>
        <end position="155"/>
    </location>
</feature>
<protein>
    <submittedName>
        <fullName evidence="3">Predicted dehydrogenase</fullName>
    </submittedName>
</protein>
<dbReference type="Pfam" id="PF19051">
    <property type="entry name" value="GFO_IDH_MocA_C2"/>
    <property type="match status" value="1"/>
</dbReference>